<organism evidence="2 3">
    <name type="scientific">Luteimonas wenzhouensis</name>
    <dbReference type="NCBI Taxonomy" id="2599615"/>
    <lineage>
        <taxon>Bacteria</taxon>
        <taxon>Pseudomonadati</taxon>
        <taxon>Pseudomonadota</taxon>
        <taxon>Gammaproteobacteria</taxon>
        <taxon>Lysobacterales</taxon>
        <taxon>Lysobacteraceae</taxon>
        <taxon>Luteimonas</taxon>
    </lineage>
</organism>
<reference evidence="2 3" key="1">
    <citation type="submission" date="2019-07" db="EMBL/GenBank/DDBJ databases">
        <title>Luteimonas sp. YD-1 nov., isolated from acidic soil.</title>
        <authorList>
            <person name="Zhou J."/>
        </authorList>
    </citation>
    <scope>NUCLEOTIDE SEQUENCE [LARGE SCALE GENOMIC DNA]</scope>
    <source>
        <strain evidence="2 3">YD-1</strain>
    </source>
</reference>
<proteinExistence type="predicted"/>
<dbReference type="OrthoDB" id="6058765at2"/>
<dbReference type="Proteomes" id="UP000315949">
    <property type="component" value="Unassembled WGS sequence"/>
</dbReference>
<evidence type="ECO:0000256" key="1">
    <source>
        <dbReference type="SAM" id="Phobius"/>
    </source>
</evidence>
<keyword evidence="1" id="KW-1133">Transmembrane helix</keyword>
<evidence type="ECO:0000313" key="2">
    <source>
        <dbReference type="EMBL" id="TWT20886.1"/>
    </source>
</evidence>
<dbReference type="EMBL" id="VOHE01000002">
    <property type="protein sequence ID" value="TWT20886.1"/>
    <property type="molecule type" value="Genomic_DNA"/>
</dbReference>
<sequence>MLNLTPEYVTGFITQAGTGNPVVLESRRQELVQRLQPARIGSLAFLVIGGILTVTIIGAILGIPMLAVAGWVHWKVRNSLKVIDESYRALASAPAGRPA</sequence>
<comment type="caution">
    <text evidence="2">The sequence shown here is derived from an EMBL/GenBank/DDBJ whole genome shotgun (WGS) entry which is preliminary data.</text>
</comment>
<evidence type="ECO:0000313" key="3">
    <source>
        <dbReference type="Proteomes" id="UP000315949"/>
    </source>
</evidence>
<feature type="transmembrane region" description="Helical" evidence="1">
    <location>
        <begin position="43"/>
        <end position="72"/>
    </location>
</feature>
<gene>
    <name evidence="2" type="ORF">FQY79_06210</name>
</gene>
<dbReference type="AlphaFoldDB" id="A0A5C5U4F9"/>
<accession>A0A5C5U4F9</accession>
<name>A0A5C5U4F9_9GAMM</name>
<keyword evidence="1" id="KW-0812">Transmembrane</keyword>
<protein>
    <submittedName>
        <fullName evidence="2">Uncharacterized protein</fullName>
    </submittedName>
</protein>
<keyword evidence="3" id="KW-1185">Reference proteome</keyword>
<dbReference type="RefSeq" id="WP_146311750.1">
    <property type="nucleotide sequence ID" value="NZ_VOHE01000002.1"/>
</dbReference>
<keyword evidence="1" id="KW-0472">Membrane</keyword>